<keyword evidence="4 7" id="KW-0378">Hydrolase</keyword>
<dbReference type="InterPro" id="IPR008343">
    <property type="entry name" value="MKP"/>
</dbReference>
<dbReference type="InterPro" id="IPR029021">
    <property type="entry name" value="Prot-tyrosine_phosphatase-like"/>
</dbReference>
<dbReference type="AlphaFoldDB" id="A0A8S3YRN2"/>
<evidence type="ECO:0000256" key="2">
    <source>
        <dbReference type="ARBA" id="ARBA00008601"/>
    </source>
</evidence>
<dbReference type="GO" id="GO:0043409">
    <property type="term" value="P:negative regulation of MAPK cascade"/>
    <property type="evidence" value="ECO:0007669"/>
    <property type="project" value="TreeGrafter"/>
</dbReference>
<dbReference type="FunFam" id="3.90.190.10:FF:000011">
    <property type="entry name" value="Dual specificity phosphatase 6"/>
    <property type="match status" value="1"/>
</dbReference>
<organism evidence="13 14">
    <name type="scientific">Candidula unifasciata</name>
    <dbReference type="NCBI Taxonomy" id="100452"/>
    <lineage>
        <taxon>Eukaryota</taxon>
        <taxon>Metazoa</taxon>
        <taxon>Spiralia</taxon>
        <taxon>Lophotrochozoa</taxon>
        <taxon>Mollusca</taxon>
        <taxon>Gastropoda</taxon>
        <taxon>Heterobranchia</taxon>
        <taxon>Euthyneura</taxon>
        <taxon>Panpulmonata</taxon>
        <taxon>Eupulmonata</taxon>
        <taxon>Stylommatophora</taxon>
        <taxon>Helicina</taxon>
        <taxon>Helicoidea</taxon>
        <taxon>Geomitridae</taxon>
        <taxon>Candidula</taxon>
    </lineage>
</organism>
<comment type="similarity">
    <text evidence="2 7">Belongs to the protein-tyrosine phosphatase family. Non-receptor class dual specificity subfamily.</text>
</comment>
<dbReference type="PRINTS" id="PR01764">
    <property type="entry name" value="MAPKPHPHTASE"/>
</dbReference>
<dbReference type="SMART" id="SM00195">
    <property type="entry name" value="DSPc"/>
    <property type="match status" value="1"/>
</dbReference>
<keyword evidence="14" id="KW-1185">Reference proteome</keyword>
<comment type="catalytic activity">
    <reaction evidence="6 7">
        <text>O-phospho-L-tyrosyl-[protein] + H2O = L-tyrosyl-[protein] + phosphate</text>
        <dbReference type="Rhea" id="RHEA:10684"/>
        <dbReference type="Rhea" id="RHEA-COMP:10136"/>
        <dbReference type="Rhea" id="RHEA-COMP:20101"/>
        <dbReference type="ChEBI" id="CHEBI:15377"/>
        <dbReference type="ChEBI" id="CHEBI:43474"/>
        <dbReference type="ChEBI" id="CHEBI:46858"/>
        <dbReference type="ChEBI" id="CHEBI:61978"/>
        <dbReference type="EC" id="3.1.3.48"/>
    </reaction>
</comment>
<dbReference type="PANTHER" id="PTHR10159">
    <property type="entry name" value="DUAL SPECIFICITY PROTEIN PHOSPHATASE"/>
    <property type="match status" value="1"/>
</dbReference>
<dbReference type="PROSITE" id="PS50054">
    <property type="entry name" value="TYR_PHOSPHATASE_DUAL"/>
    <property type="match status" value="1"/>
</dbReference>
<dbReference type="SUPFAM" id="SSF52821">
    <property type="entry name" value="Rhodanese/Cell cycle control phosphatase"/>
    <property type="match status" value="1"/>
</dbReference>
<dbReference type="GO" id="GO:0017017">
    <property type="term" value="F:MAP kinase tyrosine/serine/threonine phosphatase activity"/>
    <property type="evidence" value="ECO:0007669"/>
    <property type="project" value="InterPro"/>
</dbReference>
<keyword evidence="5 7" id="KW-0904">Protein phosphatase</keyword>
<evidence type="ECO:0000256" key="7">
    <source>
        <dbReference type="PIRNR" id="PIRNR000939"/>
    </source>
</evidence>
<dbReference type="GO" id="GO:0008330">
    <property type="term" value="F:protein tyrosine/threonine phosphatase activity"/>
    <property type="evidence" value="ECO:0007669"/>
    <property type="project" value="TreeGrafter"/>
</dbReference>
<evidence type="ECO:0000256" key="1">
    <source>
        <dbReference type="ARBA" id="ARBA00004496"/>
    </source>
</evidence>
<feature type="domain" description="Rhodanese" evidence="12">
    <location>
        <begin position="31"/>
        <end position="147"/>
    </location>
</feature>
<dbReference type="CDD" id="cd14566">
    <property type="entry name" value="DSP_MKP_classII"/>
    <property type="match status" value="1"/>
</dbReference>
<dbReference type="CDD" id="cd01446">
    <property type="entry name" value="DSP_MapKP"/>
    <property type="match status" value="1"/>
</dbReference>
<keyword evidence="3" id="KW-0963">Cytoplasm</keyword>
<feature type="region of interest" description="Disordered" evidence="9">
    <location>
        <begin position="335"/>
        <end position="359"/>
    </location>
</feature>
<dbReference type="SUPFAM" id="SSF52799">
    <property type="entry name" value="(Phosphotyrosine protein) phosphatases II"/>
    <property type="match status" value="1"/>
</dbReference>
<dbReference type="FunFam" id="3.40.250.10:FF:000054">
    <property type="entry name" value="Dual specificity phosphatase 9"/>
    <property type="match status" value="1"/>
</dbReference>
<evidence type="ECO:0000259" key="12">
    <source>
        <dbReference type="PROSITE" id="PS50206"/>
    </source>
</evidence>
<dbReference type="EC" id="3.1.3.16" evidence="7"/>
<name>A0A8S3YRN2_9EUPU</name>
<dbReference type="SMART" id="SM00450">
    <property type="entry name" value="RHOD"/>
    <property type="match status" value="1"/>
</dbReference>
<dbReference type="Proteomes" id="UP000678393">
    <property type="component" value="Unassembled WGS sequence"/>
</dbReference>
<evidence type="ECO:0000256" key="9">
    <source>
        <dbReference type="SAM" id="MobiDB-lite"/>
    </source>
</evidence>
<dbReference type="InterPro" id="IPR036873">
    <property type="entry name" value="Rhodanese-like_dom_sf"/>
</dbReference>
<dbReference type="EC" id="3.1.3.48" evidence="7"/>
<evidence type="ECO:0000256" key="8">
    <source>
        <dbReference type="PIRSR" id="PIRSR000939-1"/>
    </source>
</evidence>
<accession>A0A8S3YRN2</accession>
<dbReference type="GO" id="GO:0005829">
    <property type="term" value="C:cytosol"/>
    <property type="evidence" value="ECO:0007669"/>
    <property type="project" value="TreeGrafter"/>
</dbReference>
<dbReference type="InterPro" id="IPR000387">
    <property type="entry name" value="Tyr_Pase_dom"/>
</dbReference>
<evidence type="ECO:0000259" key="11">
    <source>
        <dbReference type="PROSITE" id="PS50056"/>
    </source>
</evidence>
<sequence>MPCKDVFIRDMTTEFGDFCCPDRLRDEISKNSKNLLLIDCRSQPEYTRSHVRGAINITLPSLMMKRLKRGNLNICSVIQNNEAKERFSKHSKTATIVLYDECSTELNANPASVINLLVKKLRQDDCRASFLLGGFSTFEERFPEYCQSLDQESNIMGLCNLRISDEPKFPDSETVSTCSTSSPMHCPFPVQVLPFLYLGCAKNSADLTQLRKYGITHILNVTTNVPNMFEKEKNFRYLQIPISDHWSQNLSSFFPQAIQFIDEARTRQKGVLVHCLAGISRSVTITVAYLMSRQNMSLNQAYDHVKLCKPNISPNFTFMGQLLDFEKNLSGEKCSDSGDEIVTSDSEKLSPTSSSCSPI</sequence>
<dbReference type="EMBL" id="CAJHNH020000773">
    <property type="protein sequence ID" value="CAG5119754.1"/>
    <property type="molecule type" value="Genomic_DNA"/>
</dbReference>
<dbReference type="PROSITE" id="PS50206">
    <property type="entry name" value="RHODANESE_3"/>
    <property type="match status" value="1"/>
</dbReference>
<dbReference type="OrthoDB" id="165342at2759"/>
<evidence type="ECO:0000256" key="5">
    <source>
        <dbReference type="ARBA" id="ARBA00022912"/>
    </source>
</evidence>
<proteinExistence type="inferred from homology"/>
<dbReference type="GO" id="GO:0033550">
    <property type="term" value="F:MAP kinase tyrosine phosphatase activity"/>
    <property type="evidence" value="ECO:0007669"/>
    <property type="project" value="TreeGrafter"/>
</dbReference>
<dbReference type="Gene3D" id="3.90.190.10">
    <property type="entry name" value="Protein tyrosine phosphatase superfamily"/>
    <property type="match status" value="1"/>
</dbReference>
<dbReference type="PANTHER" id="PTHR10159:SF519">
    <property type="entry name" value="DUAL SPECIFICITY PROTEIN PHOSPHATASE MPK3"/>
    <property type="match status" value="1"/>
</dbReference>
<feature type="domain" description="Tyrosine specific protein phosphatases" evidence="11">
    <location>
        <begin position="252"/>
        <end position="312"/>
    </location>
</feature>
<protein>
    <recommendedName>
        <fullName evidence="7">Dual specificity protein phosphatase</fullName>
        <ecNumber evidence="7">3.1.3.16</ecNumber>
        <ecNumber evidence="7">3.1.3.48</ecNumber>
    </recommendedName>
</protein>
<dbReference type="Pfam" id="PF00581">
    <property type="entry name" value="Rhodanese"/>
    <property type="match status" value="1"/>
</dbReference>
<comment type="catalytic activity">
    <reaction evidence="7">
        <text>O-phospho-L-threonyl-[protein] + H2O = L-threonyl-[protein] + phosphate</text>
        <dbReference type="Rhea" id="RHEA:47004"/>
        <dbReference type="Rhea" id="RHEA-COMP:11060"/>
        <dbReference type="Rhea" id="RHEA-COMP:11605"/>
        <dbReference type="ChEBI" id="CHEBI:15377"/>
        <dbReference type="ChEBI" id="CHEBI:30013"/>
        <dbReference type="ChEBI" id="CHEBI:43474"/>
        <dbReference type="ChEBI" id="CHEBI:61977"/>
        <dbReference type="EC" id="3.1.3.16"/>
    </reaction>
</comment>
<dbReference type="PIRSF" id="PIRSF000939">
    <property type="entry name" value="MAPK_Ptase"/>
    <property type="match status" value="1"/>
</dbReference>
<feature type="compositionally biased region" description="Polar residues" evidence="9">
    <location>
        <begin position="349"/>
        <end position="359"/>
    </location>
</feature>
<evidence type="ECO:0000256" key="6">
    <source>
        <dbReference type="ARBA" id="ARBA00051722"/>
    </source>
</evidence>
<comment type="caution">
    <text evidence="13">The sequence shown here is derived from an EMBL/GenBank/DDBJ whole genome shotgun (WGS) entry which is preliminary data.</text>
</comment>
<dbReference type="Gene3D" id="3.40.250.10">
    <property type="entry name" value="Rhodanese-like domain"/>
    <property type="match status" value="1"/>
</dbReference>
<feature type="domain" description="Tyrosine-protein phosphatase" evidence="10">
    <location>
        <begin position="188"/>
        <end position="331"/>
    </location>
</feature>
<reference evidence="13" key="1">
    <citation type="submission" date="2021-04" db="EMBL/GenBank/DDBJ databases">
        <authorList>
            <consortium name="Molecular Ecology Group"/>
        </authorList>
    </citation>
    <scope>NUCLEOTIDE SEQUENCE</scope>
</reference>
<dbReference type="InterPro" id="IPR000340">
    <property type="entry name" value="Dual-sp_phosphatase_cat-dom"/>
</dbReference>
<evidence type="ECO:0000313" key="14">
    <source>
        <dbReference type="Proteomes" id="UP000678393"/>
    </source>
</evidence>
<dbReference type="GO" id="GO:0004722">
    <property type="term" value="F:protein serine/threonine phosphatase activity"/>
    <property type="evidence" value="ECO:0007669"/>
    <property type="project" value="UniProtKB-EC"/>
</dbReference>
<evidence type="ECO:0000259" key="10">
    <source>
        <dbReference type="PROSITE" id="PS50054"/>
    </source>
</evidence>
<dbReference type="InterPro" id="IPR001763">
    <property type="entry name" value="Rhodanese-like_dom"/>
</dbReference>
<comment type="subcellular location">
    <subcellularLocation>
        <location evidence="1">Cytoplasm</location>
    </subcellularLocation>
</comment>
<evidence type="ECO:0000256" key="3">
    <source>
        <dbReference type="ARBA" id="ARBA00022490"/>
    </source>
</evidence>
<evidence type="ECO:0000313" key="13">
    <source>
        <dbReference type="EMBL" id="CAG5119754.1"/>
    </source>
</evidence>
<gene>
    <name evidence="13" type="ORF">CUNI_LOCUS5312</name>
</gene>
<feature type="active site" description="Phosphocysteine intermediate" evidence="8">
    <location>
        <position position="275"/>
    </location>
</feature>
<evidence type="ECO:0000256" key="4">
    <source>
        <dbReference type="ARBA" id="ARBA00022801"/>
    </source>
</evidence>
<dbReference type="PROSITE" id="PS50056">
    <property type="entry name" value="TYR_PHOSPHATASE_2"/>
    <property type="match status" value="1"/>
</dbReference>
<dbReference type="InterPro" id="IPR020422">
    <property type="entry name" value="TYR_PHOSPHATASE_DUAL_dom"/>
</dbReference>
<dbReference type="PRINTS" id="PR01908">
    <property type="entry name" value="ADSPHPHTASE"/>
</dbReference>
<dbReference type="Pfam" id="PF00782">
    <property type="entry name" value="DSPc"/>
    <property type="match status" value="1"/>
</dbReference>